<dbReference type="PANTHER" id="PTHR30055:SF234">
    <property type="entry name" value="HTH-TYPE TRANSCRIPTIONAL REGULATOR BETI"/>
    <property type="match status" value="1"/>
</dbReference>
<evidence type="ECO:0000256" key="1">
    <source>
        <dbReference type="ARBA" id="ARBA00023015"/>
    </source>
</evidence>
<evidence type="ECO:0000256" key="4">
    <source>
        <dbReference type="PROSITE-ProRule" id="PRU00335"/>
    </source>
</evidence>
<evidence type="ECO:0000313" key="7">
    <source>
        <dbReference type="Proteomes" id="UP001185069"/>
    </source>
</evidence>
<feature type="domain" description="HTH tetR-type" evidence="5">
    <location>
        <begin position="10"/>
        <end position="70"/>
    </location>
</feature>
<evidence type="ECO:0000313" key="6">
    <source>
        <dbReference type="EMBL" id="MDR6270072.1"/>
    </source>
</evidence>
<sequence>MPKVTEAHREQMRKRIQDAALACFARKGFSATSMADIVAESELSAGAIYGYYRGKDELTADAARAMLQERIGAMLELAQGVEIPPPSEAVARFLRSMPEVAKTGLALQVWGEAVQTDAIRSVAAAAVQELTGQMAEYLRQWFRRGRGLDDSAAEDRARLLAPAVVGLCQGYIVRRSMAKDESAESYFAAVAALLEGL</sequence>
<name>A0ABU1JCB3_9MICC</name>
<dbReference type="InterPro" id="IPR036271">
    <property type="entry name" value="Tet_transcr_reg_TetR-rel_C_sf"/>
</dbReference>
<protein>
    <submittedName>
        <fullName evidence="6">AcrR family transcriptional regulator</fullName>
    </submittedName>
</protein>
<dbReference type="InterPro" id="IPR050109">
    <property type="entry name" value="HTH-type_TetR-like_transc_reg"/>
</dbReference>
<keyword evidence="2 4" id="KW-0238">DNA-binding</keyword>
<gene>
    <name evidence="6" type="ORF">JOE69_002310</name>
</gene>
<keyword evidence="7" id="KW-1185">Reference proteome</keyword>
<accession>A0ABU1JCB3</accession>
<dbReference type="SUPFAM" id="SSF46689">
    <property type="entry name" value="Homeodomain-like"/>
    <property type="match status" value="1"/>
</dbReference>
<proteinExistence type="predicted"/>
<dbReference type="Proteomes" id="UP001185069">
    <property type="component" value="Unassembled WGS sequence"/>
</dbReference>
<comment type="caution">
    <text evidence="6">The sequence shown here is derived from an EMBL/GenBank/DDBJ whole genome shotgun (WGS) entry which is preliminary data.</text>
</comment>
<organism evidence="6 7">
    <name type="scientific">Arthrobacter russicus</name>
    <dbReference type="NCBI Taxonomy" id="172040"/>
    <lineage>
        <taxon>Bacteria</taxon>
        <taxon>Bacillati</taxon>
        <taxon>Actinomycetota</taxon>
        <taxon>Actinomycetes</taxon>
        <taxon>Micrococcales</taxon>
        <taxon>Micrococcaceae</taxon>
        <taxon>Arthrobacter</taxon>
    </lineage>
</organism>
<dbReference type="RefSeq" id="WP_309798886.1">
    <property type="nucleotide sequence ID" value="NZ_BAAAHY010000005.1"/>
</dbReference>
<evidence type="ECO:0000256" key="3">
    <source>
        <dbReference type="ARBA" id="ARBA00023163"/>
    </source>
</evidence>
<keyword evidence="1" id="KW-0805">Transcription regulation</keyword>
<evidence type="ECO:0000259" key="5">
    <source>
        <dbReference type="PROSITE" id="PS50977"/>
    </source>
</evidence>
<dbReference type="PRINTS" id="PR00455">
    <property type="entry name" value="HTHTETR"/>
</dbReference>
<dbReference type="InterPro" id="IPR009057">
    <property type="entry name" value="Homeodomain-like_sf"/>
</dbReference>
<reference evidence="6 7" key="1">
    <citation type="submission" date="2023-07" db="EMBL/GenBank/DDBJ databases">
        <title>Sequencing the genomes of 1000 actinobacteria strains.</title>
        <authorList>
            <person name="Klenk H.-P."/>
        </authorList>
    </citation>
    <scope>NUCLEOTIDE SEQUENCE [LARGE SCALE GENOMIC DNA]</scope>
    <source>
        <strain evidence="6 7">DSM 14555</strain>
    </source>
</reference>
<dbReference type="PROSITE" id="PS50977">
    <property type="entry name" value="HTH_TETR_2"/>
    <property type="match status" value="1"/>
</dbReference>
<dbReference type="Gene3D" id="1.10.357.10">
    <property type="entry name" value="Tetracycline Repressor, domain 2"/>
    <property type="match status" value="1"/>
</dbReference>
<dbReference type="Pfam" id="PF00440">
    <property type="entry name" value="TetR_N"/>
    <property type="match status" value="1"/>
</dbReference>
<keyword evidence="3" id="KW-0804">Transcription</keyword>
<evidence type="ECO:0000256" key="2">
    <source>
        <dbReference type="ARBA" id="ARBA00023125"/>
    </source>
</evidence>
<dbReference type="InterPro" id="IPR001647">
    <property type="entry name" value="HTH_TetR"/>
</dbReference>
<dbReference type="EMBL" id="JAVDQF010000001">
    <property type="protein sequence ID" value="MDR6270072.1"/>
    <property type="molecule type" value="Genomic_DNA"/>
</dbReference>
<dbReference type="SUPFAM" id="SSF48498">
    <property type="entry name" value="Tetracyclin repressor-like, C-terminal domain"/>
    <property type="match status" value="1"/>
</dbReference>
<feature type="DNA-binding region" description="H-T-H motif" evidence="4">
    <location>
        <begin position="33"/>
        <end position="52"/>
    </location>
</feature>
<dbReference type="PANTHER" id="PTHR30055">
    <property type="entry name" value="HTH-TYPE TRANSCRIPTIONAL REGULATOR RUTR"/>
    <property type="match status" value="1"/>
</dbReference>